<dbReference type="AlphaFoldDB" id="A0A7I7JVM7"/>
<dbReference type="KEGG" id="mdu:MDUV_07760"/>
<protein>
    <submittedName>
        <fullName evidence="1">Methyltransferase</fullName>
    </submittedName>
</protein>
<keyword evidence="1" id="KW-0808">Transferase</keyword>
<gene>
    <name evidence="1" type="ORF">MDUV_07760</name>
</gene>
<dbReference type="SUPFAM" id="SSF53335">
    <property type="entry name" value="S-adenosyl-L-methionine-dependent methyltransferases"/>
    <property type="match status" value="1"/>
</dbReference>
<dbReference type="EMBL" id="AP022563">
    <property type="protein sequence ID" value="BBX15916.1"/>
    <property type="molecule type" value="Genomic_DNA"/>
</dbReference>
<keyword evidence="1" id="KW-0489">Methyltransferase</keyword>
<dbReference type="Gene3D" id="3.40.50.150">
    <property type="entry name" value="Vaccinia Virus protein VP39"/>
    <property type="match status" value="1"/>
</dbReference>
<dbReference type="PANTHER" id="PTHR42912">
    <property type="entry name" value="METHYLTRANSFERASE"/>
    <property type="match status" value="1"/>
</dbReference>
<dbReference type="OrthoDB" id="9805171at2"/>
<dbReference type="Proteomes" id="UP000467006">
    <property type="component" value="Chromosome"/>
</dbReference>
<evidence type="ECO:0000313" key="2">
    <source>
        <dbReference type="Proteomes" id="UP000467006"/>
    </source>
</evidence>
<dbReference type="InterPro" id="IPR029063">
    <property type="entry name" value="SAM-dependent_MTases_sf"/>
</dbReference>
<reference evidence="1 2" key="1">
    <citation type="journal article" date="2019" name="Emerg. Microbes Infect.">
        <title>Comprehensive subspecies identification of 175 nontuberculous mycobacteria species based on 7547 genomic profiles.</title>
        <authorList>
            <person name="Matsumoto Y."/>
            <person name="Kinjo T."/>
            <person name="Motooka D."/>
            <person name="Nabeya D."/>
            <person name="Jung N."/>
            <person name="Uechi K."/>
            <person name="Horii T."/>
            <person name="Iida T."/>
            <person name="Fujita J."/>
            <person name="Nakamura S."/>
        </authorList>
    </citation>
    <scope>NUCLEOTIDE SEQUENCE [LARGE SCALE GENOMIC DNA]</scope>
    <source>
        <strain evidence="1 2">JCM 6396</strain>
    </source>
</reference>
<dbReference type="GO" id="GO:0032259">
    <property type="term" value="P:methylation"/>
    <property type="evidence" value="ECO:0007669"/>
    <property type="project" value="UniProtKB-KW"/>
</dbReference>
<dbReference type="PANTHER" id="PTHR42912:SF95">
    <property type="entry name" value="METHYLTRANSFERASE TYPE 11 DOMAIN-CONTAINING PROTEIN"/>
    <property type="match status" value="1"/>
</dbReference>
<dbReference type="Pfam" id="PF08241">
    <property type="entry name" value="Methyltransf_11"/>
    <property type="match status" value="1"/>
</dbReference>
<organism evidence="1 2">
    <name type="scientific">Mycolicibacterium duvalii</name>
    <dbReference type="NCBI Taxonomy" id="39688"/>
    <lineage>
        <taxon>Bacteria</taxon>
        <taxon>Bacillati</taxon>
        <taxon>Actinomycetota</taxon>
        <taxon>Actinomycetes</taxon>
        <taxon>Mycobacteriales</taxon>
        <taxon>Mycobacteriaceae</taxon>
        <taxon>Mycolicibacterium</taxon>
    </lineage>
</organism>
<dbReference type="RefSeq" id="WP_098006588.1">
    <property type="nucleotide sequence ID" value="NZ_AP022563.1"/>
</dbReference>
<accession>A0A7I7JVM7</accession>
<name>A0A7I7JVM7_9MYCO</name>
<evidence type="ECO:0000313" key="1">
    <source>
        <dbReference type="EMBL" id="BBX15916.1"/>
    </source>
</evidence>
<dbReference type="CDD" id="cd02440">
    <property type="entry name" value="AdoMet_MTases"/>
    <property type="match status" value="1"/>
</dbReference>
<proteinExistence type="predicted"/>
<dbReference type="InterPro" id="IPR013216">
    <property type="entry name" value="Methyltransf_11"/>
</dbReference>
<sequence length="272" mass="29182">MSGHEIPLASRSFDDLPGHWLLARLGKRVLRPGGLELTTRLLGAARIADADVVELGPGLGRTARDIVALRPRSYVGVDDTAAATAAVREVVEPVNGTVVVANAAETGLPDNSADVVVGEAMLTMQGDKNKRAIVEEAFRVLRPGGRYAIHELGLRPDSISVDVKDDIRKNLARSIKVNARPLTAAEWTQLLTEAGFEVEHVDYADMALLNPKRVIADEGLLGALKIVGNVIRHPAARKRVLGMRSVFQRHRDSLAAVAVVGVVPAVTDKVTR</sequence>
<dbReference type="InterPro" id="IPR050508">
    <property type="entry name" value="Methyltransf_Superfamily"/>
</dbReference>
<keyword evidence="2" id="KW-1185">Reference proteome</keyword>
<dbReference type="GO" id="GO:0008757">
    <property type="term" value="F:S-adenosylmethionine-dependent methyltransferase activity"/>
    <property type="evidence" value="ECO:0007669"/>
    <property type="project" value="InterPro"/>
</dbReference>